<dbReference type="SUPFAM" id="SSF55826">
    <property type="entry name" value="YbaK/ProRS associated domain"/>
    <property type="match status" value="1"/>
</dbReference>
<evidence type="ECO:0000313" key="3">
    <source>
        <dbReference type="EMBL" id="HIX64826.1"/>
    </source>
</evidence>
<dbReference type="Pfam" id="PF04073">
    <property type="entry name" value="tRNA_edit"/>
    <property type="match status" value="1"/>
</dbReference>
<evidence type="ECO:0000313" key="4">
    <source>
        <dbReference type="Proteomes" id="UP000886800"/>
    </source>
</evidence>
<dbReference type="CDD" id="cd04335">
    <property type="entry name" value="PrdX_deacylase"/>
    <property type="match status" value="1"/>
</dbReference>
<dbReference type="InterPro" id="IPR040285">
    <property type="entry name" value="ProX/PRXD1"/>
</dbReference>
<dbReference type="PANTHER" id="PTHR31423:SF3">
    <property type="entry name" value="PROLYL-TRNA SYNTHETASE ASSOCIATED DOMAIN-CONTAINING PROTEIN 1-RELATED"/>
    <property type="match status" value="1"/>
</dbReference>
<accession>A0A9D2B6I2</accession>
<proteinExistence type="inferred from homology"/>
<gene>
    <name evidence="3" type="ORF">H9736_01105</name>
</gene>
<dbReference type="Proteomes" id="UP000886800">
    <property type="component" value="Unassembled WGS sequence"/>
</dbReference>
<organism evidence="3 4">
    <name type="scientific">Candidatus Anaerotruncus excrementipullorum</name>
    <dbReference type="NCBI Taxonomy" id="2838465"/>
    <lineage>
        <taxon>Bacteria</taxon>
        <taxon>Bacillati</taxon>
        <taxon>Bacillota</taxon>
        <taxon>Clostridia</taxon>
        <taxon>Eubacteriales</taxon>
        <taxon>Oscillospiraceae</taxon>
        <taxon>Anaerotruncus</taxon>
    </lineage>
</organism>
<evidence type="ECO:0000256" key="1">
    <source>
        <dbReference type="ARBA" id="ARBA00010201"/>
    </source>
</evidence>
<dbReference type="AlphaFoldDB" id="A0A9D2B6I2"/>
<dbReference type="InterPro" id="IPR007214">
    <property type="entry name" value="YbaK/aa-tRNA-synth-assoc-dom"/>
</dbReference>
<evidence type="ECO:0000259" key="2">
    <source>
        <dbReference type="Pfam" id="PF04073"/>
    </source>
</evidence>
<comment type="caution">
    <text evidence="3">The sequence shown here is derived from an EMBL/GenBank/DDBJ whole genome shotgun (WGS) entry which is preliminary data.</text>
</comment>
<dbReference type="EMBL" id="DXES01000023">
    <property type="protein sequence ID" value="HIX64826.1"/>
    <property type="molecule type" value="Genomic_DNA"/>
</dbReference>
<reference evidence="3" key="1">
    <citation type="journal article" date="2021" name="PeerJ">
        <title>Extensive microbial diversity within the chicken gut microbiome revealed by metagenomics and culture.</title>
        <authorList>
            <person name="Gilroy R."/>
            <person name="Ravi A."/>
            <person name="Getino M."/>
            <person name="Pursley I."/>
            <person name="Horton D.L."/>
            <person name="Alikhan N.F."/>
            <person name="Baker D."/>
            <person name="Gharbi K."/>
            <person name="Hall N."/>
            <person name="Watson M."/>
            <person name="Adriaenssens E.M."/>
            <person name="Foster-Nyarko E."/>
            <person name="Jarju S."/>
            <person name="Secka A."/>
            <person name="Antonio M."/>
            <person name="Oren A."/>
            <person name="Chaudhuri R.R."/>
            <person name="La Ragione R."/>
            <person name="Hildebrand F."/>
            <person name="Pallen M.J."/>
        </authorList>
    </citation>
    <scope>NUCLEOTIDE SEQUENCE</scope>
    <source>
        <strain evidence="3">CHK188-5543</strain>
    </source>
</reference>
<dbReference type="GO" id="GO:0002161">
    <property type="term" value="F:aminoacyl-tRNA deacylase activity"/>
    <property type="evidence" value="ECO:0007669"/>
    <property type="project" value="InterPro"/>
</dbReference>
<dbReference type="InterPro" id="IPR036754">
    <property type="entry name" value="YbaK/aa-tRNA-synt-asso_dom_sf"/>
</dbReference>
<feature type="domain" description="YbaK/aminoacyl-tRNA synthetase-associated" evidence="2">
    <location>
        <begin position="23"/>
        <end position="148"/>
    </location>
</feature>
<name>A0A9D2B6I2_9FIRM</name>
<reference evidence="3" key="2">
    <citation type="submission" date="2021-04" db="EMBL/GenBank/DDBJ databases">
        <authorList>
            <person name="Gilroy R."/>
        </authorList>
    </citation>
    <scope>NUCLEOTIDE SEQUENCE</scope>
    <source>
        <strain evidence="3">CHK188-5543</strain>
    </source>
</reference>
<sequence length="162" mass="18412">MTPREQVLARLDAMGVPYTLEEHPAVFTIEEMEKLGINRRGEVCKNLFLRDQKGRRHFLVVLPGEKRADLEALRLQLGCSKLGFASAQRLEQHLGLHQGEVTPMGVLNDREHTVEVVFDRQLEGFPVLGVHPNDNTATLWMTFADIRRVVEQNGNPISYVEL</sequence>
<comment type="similarity">
    <text evidence="1">Belongs to the PRORSD1 family.</text>
</comment>
<dbReference type="Gene3D" id="3.90.960.10">
    <property type="entry name" value="YbaK/aminoacyl-tRNA synthetase-associated domain"/>
    <property type="match status" value="1"/>
</dbReference>
<dbReference type="PANTHER" id="PTHR31423">
    <property type="entry name" value="YBAK DOMAIN-CONTAINING PROTEIN"/>
    <property type="match status" value="1"/>
</dbReference>
<protein>
    <submittedName>
        <fullName evidence="3">Prolyl-tRNA synthetase associated domain-containing protein</fullName>
    </submittedName>
</protein>